<organism evidence="1 2">
    <name type="scientific">Staphylococcus schweitzeri</name>
    <dbReference type="NCBI Taxonomy" id="1654388"/>
    <lineage>
        <taxon>Bacteria</taxon>
        <taxon>Bacillati</taxon>
        <taxon>Bacillota</taxon>
        <taxon>Bacilli</taxon>
        <taxon>Bacillales</taxon>
        <taxon>Staphylococcaceae</taxon>
        <taxon>Staphylococcus</taxon>
    </lineage>
</organism>
<dbReference type="EMBL" id="CCEH01000001">
    <property type="protein sequence ID" value="CDR26483.1"/>
    <property type="molecule type" value="Genomic_DNA"/>
</dbReference>
<evidence type="ECO:0000313" key="1">
    <source>
        <dbReference type="EMBL" id="CDR26483.1"/>
    </source>
</evidence>
<protein>
    <submittedName>
        <fullName evidence="1">Uncharacterized protein</fullName>
    </submittedName>
</protein>
<proteinExistence type="predicted"/>
<sequence length="125" mass="15042">MHQHKELINNHIALNVFFIKMSDGLNCFIEDNKLYINNRLRNSLIIRERIDYQYSQVNIRQKSKTNNFNTLIPFKILKEHLTNVDHISVIELAAFLKFDSSFLLLNLIYYKQLYPHDSIFKKLHF</sequence>
<name>A0A077UHF3_9STAP</name>
<dbReference type="AlphaFoldDB" id="A0A077UHF3"/>
<gene>
    <name evidence="1" type="ORF">ERS140147_00022</name>
</gene>
<reference evidence="1 2" key="1">
    <citation type="submission" date="2014-05" db="EMBL/GenBank/DDBJ databases">
        <authorList>
            <person name="Aslett A.Martin."/>
            <person name="De Silva Nishadi"/>
        </authorList>
    </citation>
    <scope>NUCLEOTIDE SEQUENCE [LARGE SCALE GENOMIC DNA]</scope>
</reference>
<dbReference type="RefSeq" id="WP_047528773.1">
    <property type="nucleotide sequence ID" value="NZ_CCEH01000001.1"/>
</dbReference>
<evidence type="ECO:0000313" key="2">
    <source>
        <dbReference type="Proteomes" id="UP000044616"/>
    </source>
</evidence>
<accession>A0A077UHF3</accession>
<dbReference type="Proteomes" id="UP000044616">
    <property type="component" value="Unassembled WGS sequence"/>
</dbReference>